<dbReference type="InterPro" id="IPR016132">
    <property type="entry name" value="Phyto_chromo_attachment"/>
</dbReference>
<dbReference type="EC" id="2.7.13.3" evidence="6"/>
<dbReference type="InterPro" id="IPR005467">
    <property type="entry name" value="His_kinase_dom"/>
</dbReference>
<keyword evidence="22" id="KW-0547">Nucleotide-binding</keyword>
<evidence type="ECO:0000256" key="6">
    <source>
        <dbReference type="ARBA" id="ARBA00012438"/>
    </source>
</evidence>
<dbReference type="Gene3D" id="3.30.450.20">
    <property type="entry name" value="PAS domain"/>
    <property type="match status" value="1"/>
</dbReference>
<comment type="cofactor">
    <cofactor evidence="2">
        <name>Cu cation</name>
        <dbReference type="ChEBI" id="CHEBI:23378"/>
    </cofactor>
</comment>
<keyword evidence="14" id="KW-0902">Two-component regulatory system</keyword>
<keyword evidence="16" id="KW-1015">Disulfide bond</keyword>
<dbReference type="InterPro" id="IPR004358">
    <property type="entry name" value="Sig_transdc_His_kin-like_C"/>
</dbReference>
<dbReference type="Gene3D" id="3.30.565.10">
    <property type="entry name" value="Histidine kinase-like ATPase, C-terminal domain"/>
    <property type="match status" value="1"/>
</dbReference>
<comment type="similarity">
    <text evidence="5">Belongs to the ethylene receptor family.</text>
</comment>
<evidence type="ECO:0000259" key="19">
    <source>
        <dbReference type="PROSITE" id="PS50046"/>
    </source>
</evidence>
<dbReference type="SMART" id="SM00086">
    <property type="entry name" value="PAC"/>
    <property type="match status" value="1"/>
</dbReference>
<evidence type="ECO:0000256" key="3">
    <source>
        <dbReference type="ARBA" id="ARBA00004477"/>
    </source>
</evidence>
<dbReference type="EMBL" id="CP098611">
    <property type="protein sequence ID" value="USR89858.1"/>
    <property type="molecule type" value="Genomic_DNA"/>
</dbReference>
<dbReference type="InterPro" id="IPR003661">
    <property type="entry name" value="HisK_dim/P_dom"/>
</dbReference>
<evidence type="ECO:0000313" key="23">
    <source>
        <dbReference type="Proteomes" id="UP001056708"/>
    </source>
</evidence>
<evidence type="ECO:0000256" key="7">
    <source>
        <dbReference type="ARBA" id="ARBA00022553"/>
    </source>
</evidence>
<dbReference type="Gene3D" id="2.10.70.100">
    <property type="match status" value="1"/>
</dbReference>
<evidence type="ECO:0000256" key="9">
    <source>
        <dbReference type="ARBA" id="ARBA00022745"/>
    </source>
</evidence>
<keyword evidence="13" id="KW-0186">Copper</keyword>
<keyword evidence="10" id="KW-0418">Kinase</keyword>
<evidence type="ECO:0000256" key="15">
    <source>
        <dbReference type="ARBA" id="ARBA00023136"/>
    </source>
</evidence>
<dbReference type="PANTHER" id="PTHR43065:SF50">
    <property type="entry name" value="HISTIDINE KINASE"/>
    <property type="match status" value="1"/>
</dbReference>
<evidence type="ECO:0000256" key="17">
    <source>
        <dbReference type="SAM" id="Coils"/>
    </source>
</evidence>
<dbReference type="Pfam" id="PF25487">
    <property type="entry name" value="ETR1_N"/>
    <property type="match status" value="1"/>
</dbReference>
<organism evidence="22 23">
    <name type="scientific">Phormidium yuhuli AB48</name>
    <dbReference type="NCBI Taxonomy" id="2940671"/>
    <lineage>
        <taxon>Bacteria</taxon>
        <taxon>Bacillati</taxon>
        <taxon>Cyanobacteriota</taxon>
        <taxon>Cyanophyceae</taxon>
        <taxon>Oscillatoriophycideae</taxon>
        <taxon>Oscillatoriales</taxon>
        <taxon>Oscillatoriaceae</taxon>
        <taxon>Phormidium</taxon>
        <taxon>Phormidium yuhuli</taxon>
    </lineage>
</organism>
<dbReference type="InterPro" id="IPR000700">
    <property type="entry name" value="PAS-assoc_C"/>
</dbReference>
<keyword evidence="10" id="KW-0808">Transferase</keyword>
<dbReference type="Gene3D" id="3.30.450.40">
    <property type="match status" value="1"/>
</dbReference>
<dbReference type="PROSITE" id="PS50109">
    <property type="entry name" value="HIS_KIN"/>
    <property type="match status" value="1"/>
</dbReference>
<dbReference type="InterPro" id="IPR029016">
    <property type="entry name" value="GAF-like_dom_sf"/>
</dbReference>
<dbReference type="Gene3D" id="1.10.287.130">
    <property type="match status" value="1"/>
</dbReference>
<comment type="catalytic activity">
    <reaction evidence="1">
        <text>ATP + protein L-histidine = ADP + protein N-phospho-L-histidine.</text>
        <dbReference type="EC" id="2.7.13.3"/>
    </reaction>
</comment>
<keyword evidence="8 18" id="KW-0812">Transmembrane</keyword>
<reference evidence="22" key="1">
    <citation type="submission" date="2022-06" db="EMBL/GenBank/DDBJ databases">
        <title>Genome sequence of Phormidium yuhuli AB48 isolated from an industrial photobioreactor environment.</title>
        <authorList>
            <person name="Qiu Y."/>
            <person name="Noonan A.J.C."/>
            <person name="Dofher K."/>
            <person name="Koch M."/>
            <person name="Kieft B."/>
            <person name="Lin X."/>
            <person name="Ziels R.M."/>
            <person name="Hallam S.J."/>
        </authorList>
    </citation>
    <scope>NUCLEOTIDE SEQUENCE</scope>
    <source>
        <strain evidence="22">AB48</strain>
    </source>
</reference>
<dbReference type="SUPFAM" id="SSF47384">
    <property type="entry name" value="Homodimeric domain of signal transducing histidine kinase"/>
    <property type="match status" value="1"/>
</dbReference>
<keyword evidence="12 18" id="KW-1133">Transmembrane helix</keyword>
<protein>
    <recommendedName>
        <fullName evidence="6">histidine kinase</fullName>
        <ecNumber evidence="6">2.7.13.3</ecNumber>
    </recommendedName>
</protein>
<feature type="coiled-coil region" evidence="17">
    <location>
        <begin position="133"/>
        <end position="192"/>
    </location>
</feature>
<name>A0ABY5ALR7_9CYAN</name>
<feature type="transmembrane region" description="Helical" evidence="18">
    <location>
        <begin position="71"/>
        <end position="92"/>
    </location>
</feature>
<dbReference type="InterPro" id="IPR058544">
    <property type="entry name" value="ETR1_N"/>
</dbReference>
<dbReference type="InterPro" id="IPR036097">
    <property type="entry name" value="HisK_dim/P_sf"/>
</dbReference>
<dbReference type="SMART" id="SM00065">
    <property type="entry name" value="GAF"/>
    <property type="match status" value="1"/>
</dbReference>
<evidence type="ECO:0000313" key="22">
    <source>
        <dbReference type="EMBL" id="USR89858.1"/>
    </source>
</evidence>
<evidence type="ECO:0000256" key="13">
    <source>
        <dbReference type="ARBA" id="ARBA00023008"/>
    </source>
</evidence>
<dbReference type="SUPFAM" id="SSF55781">
    <property type="entry name" value="GAF domain-like"/>
    <property type="match status" value="1"/>
</dbReference>
<dbReference type="RefSeq" id="WP_252661137.1">
    <property type="nucleotide sequence ID" value="NZ_CP098611.1"/>
</dbReference>
<keyword evidence="23" id="KW-1185">Reference proteome</keyword>
<dbReference type="InterPro" id="IPR035965">
    <property type="entry name" value="PAS-like_dom_sf"/>
</dbReference>
<dbReference type="PROSITE" id="PS50113">
    <property type="entry name" value="PAC"/>
    <property type="match status" value="1"/>
</dbReference>
<dbReference type="Pfam" id="PF08447">
    <property type="entry name" value="PAS_3"/>
    <property type="match status" value="1"/>
</dbReference>
<keyword evidence="11" id="KW-0256">Endoplasmic reticulum</keyword>
<keyword evidence="7" id="KW-0597">Phosphoprotein</keyword>
<evidence type="ECO:0000256" key="12">
    <source>
        <dbReference type="ARBA" id="ARBA00022989"/>
    </source>
</evidence>
<dbReference type="SUPFAM" id="SSF55785">
    <property type="entry name" value="PYP-like sensor domain (PAS domain)"/>
    <property type="match status" value="1"/>
</dbReference>
<feature type="domain" description="PAC" evidence="21">
    <location>
        <begin position="257"/>
        <end position="309"/>
    </location>
</feature>
<dbReference type="PANTHER" id="PTHR43065">
    <property type="entry name" value="SENSOR HISTIDINE KINASE"/>
    <property type="match status" value="1"/>
</dbReference>
<evidence type="ECO:0000256" key="4">
    <source>
        <dbReference type="ARBA" id="ARBA00006402"/>
    </source>
</evidence>
<dbReference type="Proteomes" id="UP001056708">
    <property type="component" value="Chromosome"/>
</dbReference>
<dbReference type="PRINTS" id="PR00344">
    <property type="entry name" value="BCTRLSENSOR"/>
</dbReference>
<dbReference type="InterPro" id="IPR003018">
    <property type="entry name" value="GAF"/>
</dbReference>
<dbReference type="GO" id="GO:0005524">
    <property type="term" value="F:ATP binding"/>
    <property type="evidence" value="ECO:0007669"/>
    <property type="project" value="UniProtKB-KW"/>
</dbReference>
<comment type="subcellular location">
    <subcellularLocation>
        <location evidence="3">Endoplasmic reticulum membrane</location>
        <topology evidence="3">Multi-pass membrane protein</topology>
    </subcellularLocation>
</comment>
<evidence type="ECO:0000256" key="2">
    <source>
        <dbReference type="ARBA" id="ARBA00001935"/>
    </source>
</evidence>
<dbReference type="PROSITE" id="PS50046">
    <property type="entry name" value="PHYTOCHROME_2"/>
    <property type="match status" value="1"/>
</dbReference>
<proteinExistence type="inferred from homology"/>
<dbReference type="SMART" id="SM00388">
    <property type="entry name" value="HisKA"/>
    <property type="match status" value="1"/>
</dbReference>
<evidence type="ECO:0000256" key="16">
    <source>
        <dbReference type="ARBA" id="ARBA00023157"/>
    </source>
</evidence>
<dbReference type="InterPro" id="IPR003594">
    <property type="entry name" value="HATPase_dom"/>
</dbReference>
<evidence type="ECO:0000256" key="1">
    <source>
        <dbReference type="ARBA" id="ARBA00000085"/>
    </source>
</evidence>
<evidence type="ECO:0000256" key="11">
    <source>
        <dbReference type="ARBA" id="ARBA00022824"/>
    </source>
</evidence>
<accession>A0ABY5ALR7</accession>
<keyword evidence="22" id="KW-0067">ATP-binding</keyword>
<evidence type="ECO:0000256" key="5">
    <source>
        <dbReference type="ARBA" id="ARBA00009842"/>
    </source>
</evidence>
<evidence type="ECO:0000256" key="14">
    <source>
        <dbReference type="ARBA" id="ARBA00023012"/>
    </source>
</evidence>
<evidence type="ECO:0000259" key="21">
    <source>
        <dbReference type="PROSITE" id="PS50113"/>
    </source>
</evidence>
<sequence length="805" mass="91686">MWDFLNQLIQTIFSPNQTYMPHGHCYLWQTPLVALHVTSDALIALAYFSIPTLLIYFVAQRRDVPFLNVFYLFGAFIVLCGLGHLMDIWTLWHPAYWLAGAERAITAVVSCYTAASMVTLLPQFLSLKTPEQLEMLNSVLKREIEQRQVIEEELRQANQCLEARVQERTAALEASTQALAASQAQLQEAQAMAHIGSIDYDLKTREISVSAEMKRIYHLEDSNASVSLKDFLKSIHPSDRSRWWQTQRQLLDKGESIHLEHRLLLSNGEIRYLDIKGEPDYNADGELVKLYGVALDITESKLAKLQLEQQAQRSDLIAKTLERVWSSLSLQEVMQVTVDEVRPFLDVERVVIYRFQEDWSGDVMVESVSDPDLAILGEHFEDDCFRQEYLQQYRQGRIRGVENVATSTLPSCHKALLARIQVQANLVLPLLWHPQSLEEPPELWGLLIAHSCRKTRIWMESEVKLLRQLTVQLGIALRQHNLVESLKSELQERRQIEAALRDSEAAERHKAETLHQTLQTLQQTQAKLVQSEKMASLGQMVGGLAHEINNPISFIYGNINHAREYSNQLFELVDLYQQYYPQAPEAIADVLDELDVEFIRKDFPQLLKSMTVGAERIRNIILSLRNFSRLDEAERKVADINVNIETTLRMIHSRLSQAASRSSIEVVTQLGELPPITCYPGQLNQALFNIFNNAIDTLEDRLRQDPSFKPRLQVTSSLQVSETEAGERAMEAIARIEIADNGLGIPDELLDRIFDPFFTTKPIGQGTGLGLSTAYQIVVDQHQGTFYCETNSPCGTRFVIEIPAH</sequence>
<evidence type="ECO:0000259" key="20">
    <source>
        <dbReference type="PROSITE" id="PS50109"/>
    </source>
</evidence>
<evidence type="ECO:0000256" key="8">
    <source>
        <dbReference type="ARBA" id="ARBA00022692"/>
    </source>
</evidence>
<comment type="similarity">
    <text evidence="4">In the N-terminal section; belongs to the phytochrome family.</text>
</comment>
<keyword evidence="15 18" id="KW-0472">Membrane</keyword>
<feature type="domain" description="Histidine kinase" evidence="20">
    <location>
        <begin position="543"/>
        <end position="805"/>
    </location>
</feature>
<gene>
    <name evidence="22" type="ORF">NEA10_13430</name>
</gene>
<dbReference type="Pfam" id="PF02518">
    <property type="entry name" value="HATPase_c"/>
    <property type="match status" value="1"/>
</dbReference>
<dbReference type="InterPro" id="IPR013655">
    <property type="entry name" value="PAS_fold_3"/>
</dbReference>
<evidence type="ECO:0000256" key="10">
    <source>
        <dbReference type="ARBA" id="ARBA00022777"/>
    </source>
</evidence>
<feature type="domain" description="Phytochrome chromophore attachment site" evidence="19">
    <location>
        <begin position="329"/>
        <end position="472"/>
    </location>
</feature>
<dbReference type="InterPro" id="IPR036890">
    <property type="entry name" value="HATPase_C_sf"/>
</dbReference>
<dbReference type="InterPro" id="IPR001610">
    <property type="entry name" value="PAC"/>
</dbReference>
<dbReference type="SUPFAM" id="SSF55874">
    <property type="entry name" value="ATPase domain of HSP90 chaperone/DNA topoisomerase II/histidine kinase"/>
    <property type="match status" value="1"/>
</dbReference>
<feature type="transmembrane region" description="Helical" evidence="18">
    <location>
        <begin position="41"/>
        <end position="59"/>
    </location>
</feature>
<dbReference type="Pfam" id="PF01590">
    <property type="entry name" value="GAF"/>
    <property type="match status" value="1"/>
</dbReference>
<evidence type="ECO:0000256" key="18">
    <source>
        <dbReference type="SAM" id="Phobius"/>
    </source>
</evidence>
<keyword evidence="17" id="KW-0175">Coiled coil</keyword>
<dbReference type="SMART" id="SM00387">
    <property type="entry name" value="HATPase_c"/>
    <property type="match status" value="1"/>
</dbReference>
<dbReference type="CDD" id="cd00082">
    <property type="entry name" value="HisKA"/>
    <property type="match status" value="1"/>
</dbReference>
<keyword evidence="9" id="KW-0936">Ethylene signaling pathway</keyword>